<proteinExistence type="predicted"/>
<name>A0A8D9BL22_9HEMI</name>
<accession>A0A8D9BL22</accession>
<evidence type="ECO:0000313" key="1">
    <source>
        <dbReference type="EMBL" id="CAG6786046.1"/>
    </source>
</evidence>
<sequence length="163" mass="17661">MQNLSVLLKGPKIWSILTKSKLSLTAKIVSQTRTSKFPSIDSAKVVYNATLSSAGTVGWLITDTFADIDQILENTVELLDNLLDTTVDTGYKLGENGVELTQNVVGGGYNLVENGVASAGVQMEGLSKSFKDRLRPQQLVDVPLTETQKPALRTIKIKANPKK</sequence>
<dbReference type="EMBL" id="HBUF01646617">
    <property type="protein sequence ID" value="CAG6786046.1"/>
    <property type="molecule type" value="Transcribed_RNA"/>
</dbReference>
<protein>
    <submittedName>
        <fullName evidence="1">Uncharacterized protein</fullName>
    </submittedName>
</protein>
<dbReference type="AlphaFoldDB" id="A0A8D9BL22"/>
<reference evidence="1" key="1">
    <citation type="submission" date="2021-05" db="EMBL/GenBank/DDBJ databases">
        <authorList>
            <person name="Alioto T."/>
            <person name="Alioto T."/>
            <person name="Gomez Garrido J."/>
        </authorList>
    </citation>
    <scope>NUCLEOTIDE SEQUENCE</scope>
</reference>
<organism evidence="1">
    <name type="scientific">Cacopsylla melanoneura</name>
    <dbReference type="NCBI Taxonomy" id="428564"/>
    <lineage>
        <taxon>Eukaryota</taxon>
        <taxon>Metazoa</taxon>
        <taxon>Ecdysozoa</taxon>
        <taxon>Arthropoda</taxon>
        <taxon>Hexapoda</taxon>
        <taxon>Insecta</taxon>
        <taxon>Pterygota</taxon>
        <taxon>Neoptera</taxon>
        <taxon>Paraneoptera</taxon>
        <taxon>Hemiptera</taxon>
        <taxon>Sternorrhyncha</taxon>
        <taxon>Psylloidea</taxon>
        <taxon>Psyllidae</taxon>
        <taxon>Psyllinae</taxon>
        <taxon>Cacopsylla</taxon>
    </lineage>
</organism>